<evidence type="ECO:0000313" key="1">
    <source>
        <dbReference type="EMBL" id="CAI4213689.1"/>
    </source>
</evidence>
<dbReference type="AlphaFoldDB" id="A0A9P1M813"/>
<dbReference type="SUPFAM" id="SSF48150">
    <property type="entry name" value="DNA-glycosylase"/>
    <property type="match status" value="1"/>
</dbReference>
<name>A0A9P1M813_9PEZI</name>
<dbReference type="EMBL" id="CALLCH030000009">
    <property type="protein sequence ID" value="CAI4213689.1"/>
    <property type="molecule type" value="Genomic_DNA"/>
</dbReference>
<organism evidence="1 2">
    <name type="scientific">Parascedosporium putredinis</name>
    <dbReference type="NCBI Taxonomy" id="1442378"/>
    <lineage>
        <taxon>Eukaryota</taxon>
        <taxon>Fungi</taxon>
        <taxon>Dikarya</taxon>
        <taxon>Ascomycota</taxon>
        <taxon>Pezizomycotina</taxon>
        <taxon>Sordariomycetes</taxon>
        <taxon>Hypocreomycetidae</taxon>
        <taxon>Microascales</taxon>
        <taxon>Microascaceae</taxon>
        <taxon>Parascedosporium</taxon>
    </lineage>
</organism>
<dbReference type="GO" id="GO:0003824">
    <property type="term" value="F:catalytic activity"/>
    <property type="evidence" value="ECO:0007669"/>
    <property type="project" value="InterPro"/>
</dbReference>
<dbReference type="Gene3D" id="1.10.340.30">
    <property type="entry name" value="Hypothetical protein, domain 2"/>
    <property type="match status" value="1"/>
</dbReference>
<gene>
    <name evidence="1" type="ORF">PPNO1_LOCUS3432</name>
</gene>
<dbReference type="OrthoDB" id="10265068at2759"/>
<sequence length="103" mass="11336">MDELDPLNFGINFHQAYGSAASAGHGTAAIPTFHRVMRRFPTPGMLADKANADELTEMIRHLGLSTIRVAAIQRADMRMAVEERRIVYNPDNGGLEIVDVVTN</sequence>
<reference evidence="1" key="1">
    <citation type="submission" date="2022-11" db="EMBL/GenBank/DDBJ databases">
        <authorList>
            <person name="Scott C."/>
            <person name="Bruce N."/>
        </authorList>
    </citation>
    <scope>NUCLEOTIDE SEQUENCE</scope>
</reference>
<evidence type="ECO:0000313" key="2">
    <source>
        <dbReference type="Proteomes" id="UP000838763"/>
    </source>
</evidence>
<keyword evidence="2" id="KW-1185">Reference proteome</keyword>
<comment type="caution">
    <text evidence="1">The sequence shown here is derived from an EMBL/GenBank/DDBJ whole genome shotgun (WGS) entry which is preliminary data.</text>
</comment>
<dbReference type="Proteomes" id="UP000838763">
    <property type="component" value="Unassembled WGS sequence"/>
</dbReference>
<dbReference type="InterPro" id="IPR011257">
    <property type="entry name" value="DNA_glycosylase"/>
</dbReference>
<protein>
    <submittedName>
        <fullName evidence="1">Uncharacterized protein</fullName>
    </submittedName>
</protein>
<proteinExistence type="predicted"/>
<accession>A0A9P1M813</accession>
<dbReference type="GO" id="GO:0006281">
    <property type="term" value="P:DNA repair"/>
    <property type="evidence" value="ECO:0007669"/>
    <property type="project" value="InterPro"/>
</dbReference>